<evidence type="ECO:0000256" key="1">
    <source>
        <dbReference type="SAM" id="Phobius"/>
    </source>
</evidence>
<reference evidence="3" key="1">
    <citation type="submission" date="2017-01" db="EMBL/GenBank/DDBJ databases">
        <title>Komagataeibacter sp. MSKU9 whole genome sequencing project.</title>
        <authorList>
            <person name="Matsutani M."/>
            <person name="Naloka K."/>
            <person name="Theeragool G."/>
            <person name="Yakushi T."/>
            <person name="Matsushita K."/>
        </authorList>
    </citation>
    <scope>NUCLEOTIDE SEQUENCE [LARGE SCALE GENOMIC DNA]</scope>
    <source>
        <strain evidence="3">MSKU9</strain>
    </source>
</reference>
<feature type="transmembrane region" description="Helical" evidence="1">
    <location>
        <begin position="6"/>
        <end position="28"/>
    </location>
</feature>
<keyword evidence="1" id="KW-1133">Transmembrane helix</keyword>
<accession>A0A4P5NSD2</accession>
<proteinExistence type="predicted"/>
<keyword evidence="3" id="KW-1185">Reference proteome</keyword>
<dbReference type="EMBL" id="BDLU01000032">
    <property type="protein sequence ID" value="GCE83084.1"/>
    <property type="molecule type" value="Genomic_DNA"/>
</dbReference>
<protein>
    <submittedName>
        <fullName evidence="2">Uncharacterized protein</fullName>
    </submittedName>
</protein>
<evidence type="ECO:0000313" key="3">
    <source>
        <dbReference type="Proteomes" id="UP000315095"/>
    </source>
</evidence>
<keyword evidence="1" id="KW-0472">Membrane</keyword>
<dbReference type="AlphaFoldDB" id="A0A4P5NSD2"/>
<sequence length="33" mass="3445">MTRTGIFALWAASTIGGVLGGFILLAYLSSNSR</sequence>
<keyword evidence="1" id="KW-0812">Transmembrane</keyword>
<evidence type="ECO:0000313" key="2">
    <source>
        <dbReference type="EMBL" id="GCE83084.1"/>
    </source>
</evidence>
<dbReference type="Proteomes" id="UP000315095">
    <property type="component" value="Unassembled WGS sequence"/>
</dbReference>
<name>A0A4P5NSD2_9PROT</name>
<comment type="caution">
    <text evidence="2">The sequence shown here is derived from an EMBL/GenBank/DDBJ whole genome shotgun (WGS) entry which is preliminary data.</text>
</comment>
<gene>
    <name evidence="2" type="ORF">MSKU9_1225</name>
</gene>
<organism evidence="2 3">
    <name type="scientific">Komagataeibacter diospyri</name>
    <dbReference type="NCBI Taxonomy" id="1932662"/>
    <lineage>
        <taxon>Bacteria</taxon>
        <taxon>Pseudomonadati</taxon>
        <taxon>Pseudomonadota</taxon>
        <taxon>Alphaproteobacteria</taxon>
        <taxon>Acetobacterales</taxon>
        <taxon>Acetobacteraceae</taxon>
        <taxon>Komagataeibacter</taxon>
    </lineage>
</organism>